<evidence type="ECO:0000259" key="6">
    <source>
        <dbReference type="SMART" id="SM00534"/>
    </source>
</evidence>
<sequence>MMMRATTTTTTTRRTTTTAALEGRGFLRLFSEKKSGEREERFSGQRGGGEDVFFTRGGRRGRRRRRGSELRPFAARGDGGQKGVLSSGEYSFSSAAIAREIGEEDAEEELQTSDVDESEEDNCSSAEAEARHYKNMLKDSANRPTVKNMLRRIDATDPLGVDMTLRGCSSRLYDGILGKKKTKTKTGGAGGALTVYDFARQTQEKHPQKILLIRVGDFYECFGWNAVCLVAHAGLNPMGNTGVPRAGCPKNKVQETLDRLTSHGHSVVVCEEVPQMVKYGTLKAPPKDRFVSAIVTPASPMYVCGAGDRGEDVNFADEQALPLCAVASSSLGYTLVRVLVDERVCRVDYGLTAEGCAAILRASGCAGNKLYKHRSFGANHASKSNSRGNSGQSRRLRWEVGAIESVVSEDHYDVTEIADENDFYNDEGKMINSEDDRRRRRRGQRRLRYDGDVVQGFLDLTRREHGLKPNEDFRVVNISNDPRLAEAERGSVRPLSLNTAQQLGVLPSRGVPPLLAAIVNDKDVPASCRSYLQELLLSPPPHDVARSIQLACEKFKNTNASMPNLETLPVTKIATLLNSREASHVFFADLFAMADACERFLEHDDADLRIAARSLLEKATSRKLGTRAYEDEKKLAETCRNVKQIIESIISSDVFDEYHLGYSSKSATLSGTITLRDDVSNDDGDDDATDDDDENDSTLGEDDDEVDDRIVRCDPPSSSFLRFFPRRFAFENERWRGRVRRDTVAEAIDKVDAAATSLHDAIVDDLLPVLEKSDVTRKARAKRCEIEHCQRNNSLWLRGVSKTAVSDFESPSSSPTTSLIHPRDRFGRELSDRWTTQNVEDKLERYRQSCREAQAAVAGQLRMLSTSLQPFVGALIACSTLSTISLAINAHVSKTQSKGWTIPRLLDPEDCKTPFRVEDLEPFWMDSTADLNVISNTVDIDGMITLTGPNMAGKSTILRSLTSVALLSQCGLMVPARGECIVPRFDSITLRMASSDSPSEGLSGFAVEMMEIKCVMEESSSSSFVCVDELGRGTEAAHGTAIAAAVIEKLDYLGCRGVFATHLHGVLDCDTRLSPFAKNMRMGTTTTPEGKMSPTWKIEDGECRESLAIQTAADCGLEDDVLRRAQTFLRQNITTAKNSISVRKGDMSSSPPVVSSSKVEKNRNSGISDLASGLLTARSFILAEEGEKDEEDAAGVFVVLRNEHPPAKVAHGCSVVYVIRDANGWTYVGETESIANRLNSHRHKYGSDIDCAFVTVAQGKSTARAIETATIREFRRKGVPLKSDFDASHENFGGLSSRNSSISSSSNTTR</sequence>
<reference evidence="7 8" key="1">
    <citation type="submission" date="2011-10" db="EMBL/GenBank/DDBJ databases">
        <authorList>
            <person name="Genoscope - CEA"/>
        </authorList>
    </citation>
    <scope>NUCLEOTIDE SEQUENCE [LARGE SCALE GENOMIC DNA]</scope>
    <source>
        <strain evidence="7 8">RCC 1105</strain>
    </source>
</reference>
<keyword evidence="1" id="KW-0547">Nucleotide-binding</keyword>
<accession>K8FEH4</accession>
<dbReference type="PANTHER" id="PTHR48448:SF1">
    <property type="entry name" value="MUTL PROTEIN ISOFORM 1"/>
    <property type="match status" value="1"/>
</dbReference>
<name>K8FEH4_9CHLO</name>
<feature type="domain" description="DNA mismatch repair proteins mutS family" evidence="6">
    <location>
        <begin position="941"/>
        <end position="1130"/>
    </location>
</feature>
<dbReference type="Proteomes" id="UP000198341">
    <property type="component" value="Chromosome 7"/>
</dbReference>
<gene>
    <name evidence="7" type="ORF">Bathy07g00810</name>
</gene>
<evidence type="ECO:0000313" key="7">
    <source>
        <dbReference type="EMBL" id="CCO66266.1"/>
    </source>
</evidence>
<dbReference type="InterPro" id="IPR016151">
    <property type="entry name" value="DNA_mismatch_repair_MutS_N"/>
</dbReference>
<protein>
    <recommendedName>
        <fullName evidence="6">DNA mismatch repair proteins mutS family domain-containing protein</fullName>
    </recommendedName>
</protein>
<dbReference type="InterPro" id="IPR007695">
    <property type="entry name" value="DNA_mismatch_repair_MutS-lik_N"/>
</dbReference>
<feature type="compositionally biased region" description="Low complexity" evidence="5">
    <location>
        <begin position="1148"/>
        <end position="1157"/>
    </location>
</feature>
<dbReference type="GO" id="GO:0005524">
    <property type="term" value="F:ATP binding"/>
    <property type="evidence" value="ECO:0007669"/>
    <property type="project" value="UniProtKB-UniRule"/>
</dbReference>
<keyword evidence="8" id="KW-1185">Reference proteome</keyword>
<dbReference type="InterPro" id="IPR053276">
    <property type="entry name" value="MtDNA_mismatch_repair_MutS"/>
</dbReference>
<organism evidence="7 8">
    <name type="scientific">Bathycoccus prasinos</name>
    <dbReference type="NCBI Taxonomy" id="41875"/>
    <lineage>
        <taxon>Eukaryota</taxon>
        <taxon>Viridiplantae</taxon>
        <taxon>Chlorophyta</taxon>
        <taxon>Mamiellophyceae</taxon>
        <taxon>Mamiellales</taxon>
        <taxon>Bathycoccaceae</taxon>
        <taxon>Bathycoccus</taxon>
    </lineage>
</organism>
<dbReference type="GO" id="GO:0006298">
    <property type="term" value="P:mismatch repair"/>
    <property type="evidence" value="ECO:0007669"/>
    <property type="project" value="InterPro"/>
</dbReference>
<dbReference type="EMBL" id="FO082272">
    <property type="protein sequence ID" value="CCO66266.1"/>
    <property type="molecule type" value="Genomic_DNA"/>
</dbReference>
<dbReference type="KEGG" id="bpg:Bathy07g00810"/>
<dbReference type="InterPro" id="IPR000432">
    <property type="entry name" value="DNA_mismatch_repair_MutS_C"/>
</dbReference>
<feature type="region of interest" description="Disordered" evidence="5">
    <location>
        <begin position="678"/>
        <end position="708"/>
    </location>
</feature>
<evidence type="ECO:0000313" key="8">
    <source>
        <dbReference type="Proteomes" id="UP000198341"/>
    </source>
</evidence>
<dbReference type="OrthoDB" id="10252754at2759"/>
<dbReference type="eggNOG" id="KOG0217">
    <property type="taxonomic scope" value="Eukaryota"/>
</dbReference>
<dbReference type="Pfam" id="PF00488">
    <property type="entry name" value="MutS_V"/>
    <property type="match status" value="1"/>
</dbReference>
<dbReference type="SMART" id="SM00534">
    <property type="entry name" value="MUTSac"/>
    <property type="match status" value="1"/>
</dbReference>
<evidence type="ECO:0000256" key="3">
    <source>
        <dbReference type="ARBA" id="ARBA00022840"/>
    </source>
</evidence>
<dbReference type="PANTHER" id="PTHR48448">
    <property type="entry name" value="MUTL PROTEIN ISOFORM 1"/>
    <property type="match status" value="1"/>
</dbReference>
<keyword evidence="2" id="KW-0227">DNA damage</keyword>
<evidence type="ECO:0000256" key="2">
    <source>
        <dbReference type="ARBA" id="ARBA00022763"/>
    </source>
</evidence>
<dbReference type="Gene3D" id="3.40.1170.10">
    <property type="entry name" value="DNA repair protein MutS, domain I"/>
    <property type="match status" value="1"/>
</dbReference>
<dbReference type="STRING" id="41875.K8FEH4"/>
<feature type="compositionally biased region" description="Basic residues" evidence="5">
    <location>
        <begin position="57"/>
        <end position="66"/>
    </location>
</feature>
<dbReference type="GeneID" id="19014571"/>
<proteinExistence type="predicted"/>
<dbReference type="SUPFAM" id="SSF55271">
    <property type="entry name" value="DNA repair protein MutS, domain I"/>
    <property type="match status" value="1"/>
</dbReference>
<feature type="compositionally biased region" description="Acidic residues" evidence="5">
    <location>
        <begin position="680"/>
        <end position="707"/>
    </location>
</feature>
<dbReference type="Gene3D" id="3.40.50.300">
    <property type="entry name" value="P-loop containing nucleotide triphosphate hydrolases"/>
    <property type="match status" value="1"/>
</dbReference>
<dbReference type="InterPro" id="IPR035901">
    <property type="entry name" value="GIY-YIG_endonuc_sf"/>
</dbReference>
<dbReference type="GO" id="GO:0030983">
    <property type="term" value="F:mismatched DNA binding"/>
    <property type="evidence" value="ECO:0007669"/>
    <property type="project" value="UniProtKB-UniRule"/>
</dbReference>
<dbReference type="SUPFAM" id="SSF52540">
    <property type="entry name" value="P-loop containing nucleoside triphosphate hydrolases"/>
    <property type="match status" value="1"/>
</dbReference>
<keyword evidence="3" id="KW-0067">ATP-binding</keyword>
<evidence type="ECO:0000256" key="1">
    <source>
        <dbReference type="ARBA" id="ARBA00022741"/>
    </source>
</evidence>
<dbReference type="RefSeq" id="XP_007512178.1">
    <property type="nucleotide sequence ID" value="XM_007512116.1"/>
</dbReference>
<dbReference type="Pfam" id="PF01624">
    <property type="entry name" value="MutS_I"/>
    <property type="match status" value="1"/>
</dbReference>
<dbReference type="InterPro" id="IPR027417">
    <property type="entry name" value="P-loop_NTPase"/>
</dbReference>
<dbReference type="SUPFAM" id="SSF82771">
    <property type="entry name" value="GIY-YIG endonuclease"/>
    <property type="match status" value="1"/>
</dbReference>
<feature type="region of interest" description="Disordered" evidence="5">
    <location>
        <begin position="32"/>
        <end position="87"/>
    </location>
</feature>
<feature type="compositionally biased region" description="Basic and acidic residues" evidence="5">
    <location>
        <begin position="32"/>
        <end position="43"/>
    </location>
</feature>
<dbReference type="InterPro" id="IPR000305">
    <property type="entry name" value="GIY-YIG_endonuc"/>
</dbReference>
<dbReference type="Pfam" id="PF01541">
    <property type="entry name" value="GIY-YIG"/>
    <property type="match status" value="1"/>
</dbReference>
<evidence type="ECO:0000256" key="5">
    <source>
        <dbReference type="SAM" id="MobiDB-lite"/>
    </source>
</evidence>
<keyword evidence="4" id="KW-0238">DNA-binding</keyword>
<evidence type="ECO:0000256" key="4">
    <source>
        <dbReference type="ARBA" id="ARBA00023125"/>
    </source>
</evidence>
<feature type="region of interest" description="Disordered" evidence="5">
    <location>
        <begin position="1141"/>
        <end position="1161"/>
    </location>
</feature>